<feature type="domain" description="Mycothiol-dependent maleylpyruvate isomerase metal-binding" evidence="1">
    <location>
        <begin position="15"/>
        <end position="135"/>
    </location>
</feature>
<dbReference type="Proteomes" id="UP000662939">
    <property type="component" value="Chromosome"/>
</dbReference>
<dbReference type="KEGG" id="nav:JQS30_01200"/>
<dbReference type="Pfam" id="PF11716">
    <property type="entry name" value="MDMPI_N"/>
    <property type="match status" value="1"/>
</dbReference>
<dbReference type="GO" id="GO:0046872">
    <property type="term" value="F:metal ion binding"/>
    <property type="evidence" value="ECO:0007669"/>
    <property type="project" value="InterPro"/>
</dbReference>
<dbReference type="RefSeq" id="WP_213171591.1">
    <property type="nucleotide sequence ID" value="NZ_CP070496.1"/>
</dbReference>
<reference evidence="2" key="1">
    <citation type="submission" date="2021-02" db="EMBL/GenBank/DDBJ databases">
        <title>Natronoglycomyces albus gen. nov., sp. nov, a haloalkaliphilic actinobacterium from a soda solonchak soil.</title>
        <authorList>
            <person name="Sorokin D.Y."/>
            <person name="Khijniak T.V."/>
            <person name="Zakharycheva A.P."/>
            <person name="Boueva O.V."/>
            <person name="Ariskina E.V."/>
            <person name="Hahnke R.L."/>
            <person name="Bunk B."/>
            <person name="Sproer C."/>
            <person name="Schumann P."/>
            <person name="Evtushenko L.I."/>
            <person name="Kublanov I.V."/>
        </authorList>
    </citation>
    <scope>NUCLEOTIDE SEQUENCE</scope>
    <source>
        <strain evidence="2">DSM 106290</strain>
    </source>
</reference>
<evidence type="ECO:0000313" key="2">
    <source>
        <dbReference type="EMBL" id="QSB05581.1"/>
    </source>
</evidence>
<organism evidence="2 3">
    <name type="scientific">Natronoglycomyces albus</name>
    <dbReference type="NCBI Taxonomy" id="2811108"/>
    <lineage>
        <taxon>Bacteria</taxon>
        <taxon>Bacillati</taxon>
        <taxon>Actinomycetota</taxon>
        <taxon>Actinomycetes</taxon>
        <taxon>Glycomycetales</taxon>
        <taxon>Glycomycetaceae</taxon>
        <taxon>Natronoglycomyces</taxon>
    </lineage>
</organism>
<dbReference type="EMBL" id="CP070496">
    <property type="protein sequence ID" value="QSB05581.1"/>
    <property type="molecule type" value="Genomic_DNA"/>
</dbReference>
<accession>A0A895XIE6</accession>
<dbReference type="PANTHER" id="PTHR40758:SF1">
    <property type="entry name" value="CONSERVED PROTEIN"/>
    <property type="match status" value="1"/>
</dbReference>
<dbReference type="PANTHER" id="PTHR40758">
    <property type="entry name" value="CONSERVED PROTEIN"/>
    <property type="match status" value="1"/>
</dbReference>
<evidence type="ECO:0000259" key="1">
    <source>
        <dbReference type="Pfam" id="PF11716"/>
    </source>
</evidence>
<dbReference type="InterPro" id="IPR024344">
    <property type="entry name" value="MDMPI_metal-binding"/>
</dbReference>
<protein>
    <recommendedName>
        <fullName evidence="1">Mycothiol-dependent maleylpyruvate isomerase metal-binding domain-containing protein</fullName>
    </recommendedName>
</protein>
<keyword evidence="3" id="KW-1185">Reference proteome</keyword>
<proteinExistence type="predicted"/>
<dbReference type="GO" id="GO:0005886">
    <property type="term" value="C:plasma membrane"/>
    <property type="evidence" value="ECO:0007669"/>
    <property type="project" value="TreeGrafter"/>
</dbReference>
<gene>
    <name evidence="2" type="ORF">JQS30_01200</name>
</gene>
<dbReference type="AlphaFoldDB" id="A0A895XIE6"/>
<sequence length="256" mass="27955">MTKPHVTDFLIELEHEAAVLRGSVAEADFNQVIPSRPDLTLVDLVATLVGTYRFIIQVLHNENTAAPIPSEPTTPRIAEDQLLQTFDDVLADLIGALKARPADSPAWNWAPVAKTVAFWHRRALTETALSRWDAQMAIGATEPFRPRLACDIIAEALEAYLPAGRRRNAGDQATHGLVQLFAQDADETFFVRLHARAEDEACGRISVLSNIDSDSQLQARAAGSASDLALALWGRLPFGITDAVGDDDLLQSLRVQ</sequence>
<evidence type="ECO:0000313" key="3">
    <source>
        <dbReference type="Proteomes" id="UP000662939"/>
    </source>
</evidence>
<name>A0A895XIE6_9ACTN</name>